<sequence length="273" mass="31676">MGTVEYLVNVALEFLPFHAAAYGTNVTLYFATGLVLDAIQSRYPERRIQKRRRGEIRKWREIRQSLLSLTVTSGCIAAGVFASVKGWTLVAPLPLTWWSAVLMFVVSVIAFDAWFYWGHRLMHSPRLYRFHAEHHQSVAPTVWSTYNDSLVDAFVMQSYYLWIPFLLPIPIEILVLHRLVDHVNGTIGHSGFEFYASPLVRVPSPMVCVTFHDQHHSRFRYNYANFFSFWDRVCGTLHPCYDQEVRRLEKWEEGQEEGDQPGEPRVIPRGASR</sequence>
<feature type="region of interest" description="Disordered" evidence="5">
    <location>
        <begin position="252"/>
        <end position="273"/>
    </location>
</feature>
<feature type="transmembrane region" description="Helical" evidence="6">
    <location>
        <begin position="64"/>
        <end position="84"/>
    </location>
</feature>
<dbReference type="GO" id="GO:0005506">
    <property type="term" value="F:iron ion binding"/>
    <property type="evidence" value="ECO:0007669"/>
    <property type="project" value="InterPro"/>
</dbReference>
<dbReference type="GO" id="GO:0008610">
    <property type="term" value="P:lipid biosynthetic process"/>
    <property type="evidence" value="ECO:0007669"/>
    <property type="project" value="InterPro"/>
</dbReference>
<dbReference type="Pfam" id="PF04116">
    <property type="entry name" value="FA_hydroxylase"/>
    <property type="match status" value="1"/>
</dbReference>
<reference evidence="8 9" key="1">
    <citation type="submission" date="2017-08" db="EMBL/GenBank/DDBJ databases">
        <authorList>
            <person name="de Groot N.N."/>
        </authorList>
    </citation>
    <scope>NUCLEOTIDE SEQUENCE [LARGE SCALE GENOMIC DNA]</scope>
    <source>
        <strain evidence="8 9">USBA 352</strain>
    </source>
</reference>
<feature type="transmembrane region" description="Helical" evidence="6">
    <location>
        <begin position="96"/>
        <end position="117"/>
    </location>
</feature>
<proteinExistence type="predicted"/>
<evidence type="ECO:0000313" key="8">
    <source>
        <dbReference type="EMBL" id="SOC03798.1"/>
    </source>
</evidence>
<organism evidence="8 9">
    <name type="scientific">Stappia indica</name>
    <dbReference type="NCBI Taxonomy" id="538381"/>
    <lineage>
        <taxon>Bacteria</taxon>
        <taxon>Pseudomonadati</taxon>
        <taxon>Pseudomonadota</taxon>
        <taxon>Alphaproteobacteria</taxon>
        <taxon>Hyphomicrobiales</taxon>
        <taxon>Stappiaceae</taxon>
        <taxon>Stappia</taxon>
    </lineage>
</organism>
<dbReference type="InterPro" id="IPR050307">
    <property type="entry name" value="Sterol_Desaturase_Related"/>
</dbReference>
<dbReference type="PANTHER" id="PTHR11863">
    <property type="entry name" value="STEROL DESATURASE"/>
    <property type="match status" value="1"/>
</dbReference>
<dbReference type="STRING" id="538381.GCA_001696535_00139"/>
<dbReference type="RefSeq" id="WP_067214870.1">
    <property type="nucleotide sequence ID" value="NZ_MBQE01000001.1"/>
</dbReference>
<dbReference type="AlphaFoldDB" id="A0A285S873"/>
<feature type="domain" description="Fatty acid hydroxylase" evidence="7">
    <location>
        <begin position="104"/>
        <end position="236"/>
    </location>
</feature>
<evidence type="ECO:0000313" key="9">
    <source>
        <dbReference type="Proteomes" id="UP000219331"/>
    </source>
</evidence>
<dbReference type="EMBL" id="OBML01000004">
    <property type="protein sequence ID" value="SOC03798.1"/>
    <property type="molecule type" value="Genomic_DNA"/>
</dbReference>
<evidence type="ECO:0000256" key="6">
    <source>
        <dbReference type="SAM" id="Phobius"/>
    </source>
</evidence>
<keyword evidence="9" id="KW-1185">Reference proteome</keyword>
<dbReference type="InterPro" id="IPR006694">
    <property type="entry name" value="Fatty_acid_hydroxylase"/>
</dbReference>
<evidence type="ECO:0000256" key="4">
    <source>
        <dbReference type="ARBA" id="ARBA00023136"/>
    </source>
</evidence>
<keyword evidence="2 6" id="KW-0812">Transmembrane</keyword>
<evidence type="ECO:0000256" key="1">
    <source>
        <dbReference type="ARBA" id="ARBA00004370"/>
    </source>
</evidence>
<gene>
    <name evidence="8" type="ORF">SAMN05421512_104255</name>
</gene>
<dbReference type="GO" id="GO:0016020">
    <property type="term" value="C:membrane"/>
    <property type="evidence" value="ECO:0007669"/>
    <property type="project" value="UniProtKB-SubCell"/>
</dbReference>
<name>A0A285S873_9HYPH</name>
<protein>
    <submittedName>
        <fullName evidence="8">Sterol desaturase/sphingolipid hydroxylase, fatty acid hydroxylase superfamily</fullName>
    </submittedName>
</protein>
<evidence type="ECO:0000256" key="2">
    <source>
        <dbReference type="ARBA" id="ARBA00022692"/>
    </source>
</evidence>
<comment type="subcellular location">
    <subcellularLocation>
        <location evidence="1">Membrane</location>
    </subcellularLocation>
</comment>
<dbReference type="OrthoDB" id="9770329at2"/>
<feature type="transmembrane region" description="Helical" evidence="6">
    <location>
        <begin position="20"/>
        <end position="43"/>
    </location>
</feature>
<dbReference type="GO" id="GO:0016491">
    <property type="term" value="F:oxidoreductase activity"/>
    <property type="evidence" value="ECO:0007669"/>
    <property type="project" value="InterPro"/>
</dbReference>
<keyword evidence="4 6" id="KW-0472">Membrane</keyword>
<evidence type="ECO:0000259" key="7">
    <source>
        <dbReference type="Pfam" id="PF04116"/>
    </source>
</evidence>
<evidence type="ECO:0000256" key="5">
    <source>
        <dbReference type="SAM" id="MobiDB-lite"/>
    </source>
</evidence>
<accession>A0A285S873</accession>
<evidence type="ECO:0000256" key="3">
    <source>
        <dbReference type="ARBA" id="ARBA00022989"/>
    </source>
</evidence>
<dbReference type="Proteomes" id="UP000219331">
    <property type="component" value="Unassembled WGS sequence"/>
</dbReference>
<keyword evidence="3 6" id="KW-1133">Transmembrane helix</keyword>